<proteinExistence type="predicted"/>
<evidence type="ECO:0000313" key="2">
    <source>
        <dbReference type="Proteomes" id="UP000294702"/>
    </source>
</evidence>
<accession>A0A4R1FWC1</accession>
<dbReference type="EMBL" id="SMFT01000002">
    <property type="protein sequence ID" value="TCJ98510.1"/>
    <property type="molecule type" value="Genomic_DNA"/>
</dbReference>
<comment type="caution">
    <text evidence="1">The sequence shown here is derived from an EMBL/GenBank/DDBJ whole genome shotgun (WGS) entry which is preliminary data.</text>
</comment>
<protein>
    <submittedName>
        <fullName evidence="1">Uncharacterized protein</fullName>
    </submittedName>
</protein>
<dbReference type="Proteomes" id="UP000294702">
    <property type="component" value="Unassembled WGS sequence"/>
</dbReference>
<name>A0A4R1FWC1_9PAST</name>
<reference evidence="1 2" key="1">
    <citation type="submission" date="2019-03" db="EMBL/GenBank/DDBJ databases">
        <title>Genomic Encyclopedia of Type Strains, Phase IV (KMG-IV): sequencing the most valuable type-strain genomes for metagenomic binning, comparative biology and taxonomic classification.</title>
        <authorList>
            <person name="Goeker M."/>
        </authorList>
    </citation>
    <scope>NUCLEOTIDE SEQUENCE [LARGE SCALE GENOMIC DNA]</scope>
    <source>
        <strain evidence="1 2">DSM 15534</strain>
    </source>
</reference>
<gene>
    <name evidence="1" type="ORF">EV694_0916</name>
</gene>
<dbReference type="AlphaFoldDB" id="A0A4R1FWC1"/>
<keyword evidence="2" id="KW-1185">Reference proteome</keyword>
<sequence length="50" mass="5945">MKVKNNKKNQPHYNNQKGDIYYRLMLMKKASIISKYQTLHVSLILGVYQC</sequence>
<evidence type="ECO:0000313" key="1">
    <source>
        <dbReference type="EMBL" id="TCJ98510.1"/>
    </source>
</evidence>
<organism evidence="1 2">
    <name type="scientific">Volucribacter psittacicida</name>
    <dbReference type="NCBI Taxonomy" id="203482"/>
    <lineage>
        <taxon>Bacteria</taxon>
        <taxon>Pseudomonadati</taxon>
        <taxon>Pseudomonadota</taxon>
        <taxon>Gammaproteobacteria</taxon>
        <taxon>Pasteurellales</taxon>
        <taxon>Pasteurellaceae</taxon>
        <taxon>Volucribacter</taxon>
    </lineage>
</organism>